<name>A0AAD5TGF8_9FUNG</name>
<organism evidence="1 2">
    <name type="scientific">Geranomyces variabilis</name>
    <dbReference type="NCBI Taxonomy" id="109894"/>
    <lineage>
        <taxon>Eukaryota</taxon>
        <taxon>Fungi</taxon>
        <taxon>Fungi incertae sedis</taxon>
        <taxon>Chytridiomycota</taxon>
        <taxon>Chytridiomycota incertae sedis</taxon>
        <taxon>Chytridiomycetes</taxon>
        <taxon>Spizellomycetales</taxon>
        <taxon>Powellomycetaceae</taxon>
        <taxon>Geranomyces</taxon>
    </lineage>
</organism>
<sequence length="247" mass="27433">MAVTAIYHDEHRPQNLSTGKVTATYFTTLYTDGSLALKAVLTTVNANAPFPTTEQTLATSFDDVIDRRNSTMHFSDRKDLETKAVDVARGLLTRHPALRQACIRFGKPARIGRAAALVDLANVRGFDPEDEDKNEELAASLAYADNIINTIYDQKRRHAYRCRKIRTMIDRNGVHVYVAAPVRPEEQAIILQAQLNAANTAVATALTEREVAVAELELAKQRINKLEGSSQALVHPARSGLRQQYHL</sequence>
<protein>
    <submittedName>
        <fullName evidence="1">Uncharacterized protein</fullName>
    </submittedName>
</protein>
<comment type="caution">
    <text evidence="1">The sequence shown here is derived from an EMBL/GenBank/DDBJ whole genome shotgun (WGS) entry which is preliminary data.</text>
</comment>
<dbReference type="Proteomes" id="UP001212152">
    <property type="component" value="Unassembled WGS sequence"/>
</dbReference>
<evidence type="ECO:0000313" key="1">
    <source>
        <dbReference type="EMBL" id="KAJ3175831.1"/>
    </source>
</evidence>
<evidence type="ECO:0000313" key="2">
    <source>
        <dbReference type="Proteomes" id="UP001212152"/>
    </source>
</evidence>
<gene>
    <name evidence="1" type="ORF">HDU87_005659</name>
</gene>
<dbReference type="AlphaFoldDB" id="A0AAD5TGF8"/>
<proteinExistence type="predicted"/>
<accession>A0AAD5TGF8</accession>
<keyword evidence="2" id="KW-1185">Reference proteome</keyword>
<reference evidence="1" key="1">
    <citation type="submission" date="2020-05" db="EMBL/GenBank/DDBJ databases">
        <title>Phylogenomic resolution of chytrid fungi.</title>
        <authorList>
            <person name="Stajich J.E."/>
            <person name="Amses K."/>
            <person name="Simmons R."/>
            <person name="Seto K."/>
            <person name="Myers J."/>
            <person name="Bonds A."/>
            <person name="Quandt C.A."/>
            <person name="Barry K."/>
            <person name="Liu P."/>
            <person name="Grigoriev I."/>
            <person name="Longcore J.E."/>
            <person name="James T.Y."/>
        </authorList>
    </citation>
    <scope>NUCLEOTIDE SEQUENCE</scope>
    <source>
        <strain evidence="1">JEL0379</strain>
    </source>
</reference>
<dbReference type="EMBL" id="JADGJQ010000047">
    <property type="protein sequence ID" value="KAJ3175831.1"/>
    <property type="molecule type" value="Genomic_DNA"/>
</dbReference>